<dbReference type="CDD" id="cd04485">
    <property type="entry name" value="DnaE_OBF"/>
    <property type="match status" value="1"/>
</dbReference>
<dbReference type="Proteomes" id="UP001251870">
    <property type="component" value="Unassembled WGS sequence"/>
</dbReference>
<reference evidence="5 6" key="1">
    <citation type="submission" date="2023-09" db="EMBL/GenBank/DDBJ databases">
        <title>Description of three actinobacteria isolated from air of manufacturing shop in a pharmaceutical factory.</title>
        <authorList>
            <person name="Zhang D.-F."/>
        </authorList>
    </citation>
    <scope>NUCLEOTIDE SEQUENCE [LARGE SCALE GENOMIC DNA]</scope>
    <source>
        <strain evidence="5 6">LY-0111</strain>
    </source>
</reference>
<dbReference type="EMBL" id="JAVKGR010000005">
    <property type="protein sequence ID" value="MDR8019181.1"/>
    <property type="molecule type" value="Genomic_DNA"/>
</dbReference>
<dbReference type="InterPro" id="IPR004805">
    <property type="entry name" value="DnaE2/DnaE/PolC"/>
</dbReference>
<comment type="caution">
    <text evidence="5">The sequence shown here is derived from an EMBL/GenBank/DDBJ whole genome shotgun (WGS) entry which is preliminary data.</text>
</comment>
<evidence type="ECO:0000256" key="1">
    <source>
        <dbReference type="ARBA" id="ARBA00007391"/>
    </source>
</evidence>
<feature type="compositionally biased region" description="Basic and acidic residues" evidence="3">
    <location>
        <begin position="129"/>
        <end position="145"/>
    </location>
</feature>
<feature type="domain" description="OB" evidence="4">
    <location>
        <begin position="60"/>
        <end position="119"/>
    </location>
</feature>
<dbReference type="InterPro" id="IPR004365">
    <property type="entry name" value="NA-bd_OB_tRNA"/>
</dbReference>
<evidence type="ECO:0000256" key="2">
    <source>
        <dbReference type="ARBA" id="ARBA00017273"/>
    </source>
</evidence>
<dbReference type="RefSeq" id="WP_310548175.1">
    <property type="nucleotide sequence ID" value="NZ_JAVKGR010000005.1"/>
</dbReference>
<evidence type="ECO:0000313" key="6">
    <source>
        <dbReference type="Proteomes" id="UP001251870"/>
    </source>
</evidence>
<proteinExistence type="inferred from homology"/>
<accession>A0ABU2DS29</accession>
<dbReference type="PANTHER" id="PTHR32294">
    <property type="entry name" value="DNA POLYMERASE III SUBUNIT ALPHA"/>
    <property type="match status" value="1"/>
</dbReference>
<organism evidence="5 6">
    <name type="scientific">Nesterenkonia aerolata</name>
    <dbReference type="NCBI Taxonomy" id="3074079"/>
    <lineage>
        <taxon>Bacteria</taxon>
        <taxon>Bacillati</taxon>
        <taxon>Actinomycetota</taxon>
        <taxon>Actinomycetes</taxon>
        <taxon>Micrococcales</taxon>
        <taxon>Micrococcaceae</taxon>
        <taxon>Nesterenkonia</taxon>
    </lineage>
</organism>
<feature type="region of interest" description="Disordered" evidence="3">
    <location>
        <begin position="129"/>
        <end position="151"/>
    </location>
</feature>
<dbReference type="Pfam" id="PF01336">
    <property type="entry name" value="tRNA_anti-codon"/>
    <property type="match status" value="1"/>
</dbReference>
<gene>
    <name evidence="5" type="ORF">RIL96_06340</name>
</gene>
<sequence length="151" mass="16539">MVSDELALTGIDVTAHVMENHREALAQHRVTYAEDLQRLRSGMVVRVAGIRVATQTPPMASGRRVVFISLDDGTGCADVAFFEEAQEHAGEILFTAQLMLVEGTVRRTGPRAVSIQALRAWDLRADGPQKEVRVPSPDWGRDTDLSRISSG</sequence>
<comment type="similarity">
    <text evidence="1">Belongs to the DNA polymerase type-C family. DnaE2 subfamily.</text>
</comment>
<evidence type="ECO:0000256" key="3">
    <source>
        <dbReference type="SAM" id="MobiDB-lite"/>
    </source>
</evidence>
<name>A0ABU2DS29_9MICC</name>
<evidence type="ECO:0000313" key="5">
    <source>
        <dbReference type="EMBL" id="MDR8019181.1"/>
    </source>
</evidence>
<dbReference type="PANTHER" id="PTHR32294:SF4">
    <property type="entry name" value="ERROR-PRONE DNA POLYMERASE"/>
    <property type="match status" value="1"/>
</dbReference>
<protein>
    <recommendedName>
        <fullName evidence="2">Error-prone DNA polymerase</fullName>
    </recommendedName>
</protein>
<evidence type="ECO:0000259" key="4">
    <source>
        <dbReference type="Pfam" id="PF01336"/>
    </source>
</evidence>
<keyword evidence="6" id="KW-1185">Reference proteome</keyword>